<dbReference type="CDD" id="cd07005">
    <property type="entry name" value="cupin_WbuC-like"/>
    <property type="match status" value="1"/>
</dbReference>
<dbReference type="EMBL" id="FMUN01000004">
    <property type="protein sequence ID" value="SCY30251.1"/>
    <property type="molecule type" value="Genomic_DNA"/>
</dbReference>
<feature type="domain" description="Cupin fold metalloprotein WbuC cupin" evidence="1">
    <location>
        <begin position="6"/>
        <end position="88"/>
    </location>
</feature>
<dbReference type="Proteomes" id="UP000183104">
    <property type="component" value="Unassembled WGS sequence"/>
</dbReference>
<dbReference type="RefSeq" id="WP_231627321.1">
    <property type="nucleotide sequence ID" value="NZ_FMUN01000004.1"/>
</dbReference>
<dbReference type="SUPFAM" id="SSF51182">
    <property type="entry name" value="RmlC-like cupins"/>
    <property type="match status" value="1"/>
</dbReference>
<protein>
    <submittedName>
        <fullName evidence="2">Cupin fold metalloprotein, WbuC family</fullName>
    </submittedName>
</protein>
<dbReference type="Gene3D" id="2.60.120.10">
    <property type="entry name" value="Jelly Rolls"/>
    <property type="match status" value="1"/>
</dbReference>
<proteinExistence type="predicted"/>
<dbReference type="InterPro" id="IPR014710">
    <property type="entry name" value="RmlC-like_jellyroll"/>
</dbReference>
<evidence type="ECO:0000313" key="2">
    <source>
        <dbReference type="EMBL" id="SCY30251.1"/>
    </source>
</evidence>
<dbReference type="InterPro" id="IPR027565">
    <property type="entry name" value="Cupin_WbuC"/>
</dbReference>
<gene>
    <name evidence="2" type="ORF">SAMN05661077_1766</name>
</gene>
<evidence type="ECO:0000259" key="1">
    <source>
        <dbReference type="Pfam" id="PF19480"/>
    </source>
</evidence>
<dbReference type="InterPro" id="IPR046058">
    <property type="entry name" value="WbuC_cupin"/>
</dbReference>
<reference evidence="3" key="1">
    <citation type="submission" date="2016-10" db="EMBL/GenBank/DDBJ databases">
        <authorList>
            <person name="Varghese N."/>
        </authorList>
    </citation>
    <scope>NUCLEOTIDE SEQUENCE [LARGE SCALE GENOMIC DNA]</scope>
    <source>
        <strain evidence="3">HL 19</strain>
    </source>
</reference>
<dbReference type="Pfam" id="PF19480">
    <property type="entry name" value="DUF6016"/>
    <property type="match status" value="1"/>
</dbReference>
<accession>A0A1G5ETZ3</accession>
<dbReference type="STRING" id="381306.AN478_02830"/>
<name>A0A1G5ETZ3_9GAMM</name>
<organism evidence="2 3">
    <name type="scientific">Thiohalorhabdus denitrificans</name>
    <dbReference type="NCBI Taxonomy" id="381306"/>
    <lineage>
        <taxon>Bacteria</taxon>
        <taxon>Pseudomonadati</taxon>
        <taxon>Pseudomonadota</taxon>
        <taxon>Gammaproteobacteria</taxon>
        <taxon>Thiohalorhabdales</taxon>
        <taxon>Thiohalorhabdaceae</taxon>
        <taxon>Thiohalorhabdus</taxon>
    </lineage>
</organism>
<keyword evidence="3" id="KW-1185">Reference proteome</keyword>
<dbReference type="NCBIfam" id="TIGR04366">
    <property type="entry name" value="cupin_WbuC"/>
    <property type="match status" value="1"/>
</dbReference>
<evidence type="ECO:0000313" key="3">
    <source>
        <dbReference type="Proteomes" id="UP000183104"/>
    </source>
</evidence>
<dbReference type="AlphaFoldDB" id="A0A1G5ETZ3"/>
<dbReference type="InterPro" id="IPR011051">
    <property type="entry name" value="RmlC_Cupin_sf"/>
</dbReference>
<sequence length="167" mass="17839">MPITPIDDQRVARLSDAAQGRERLRANDNLHPELADPVQRMLNAFEPGTYVRPHRHGDPPKWELFLALSGAAACLTFDEAGTVTERCEIRAGGPLYGVEIPAGAWHSVAALEPGTVLFEIKPGPYAPLTDKDFAAWAPAEGEAGAVAMERWLRSAPVGAAAGCRSGT</sequence>